<evidence type="ECO:0000256" key="4">
    <source>
        <dbReference type="ARBA" id="ARBA00022807"/>
    </source>
</evidence>
<protein>
    <recommendedName>
        <fullName evidence="5">NlpC/P60 domain-containing protein</fullName>
    </recommendedName>
</protein>
<evidence type="ECO:0000313" key="7">
    <source>
        <dbReference type="Proteomes" id="UP001281761"/>
    </source>
</evidence>
<keyword evidence="7" id="KW-1185">Reference proteome</keyword>
<comment type="similarity">
    <text evidence="1">Belongs to the peptidase C40 family.</text>
</comment>
<comment type="caution">
    <text evidence="6">The sequence shown here is derived from an EMBL/GenBank/DDBJ whole genome shotgun (WGS) entry which is preliminary data.</text>
</comment>
<organism evidence="6 7">
    <name type="scientific">Blattamonas nauphoetae</name>
    <dbReference type="NCBI Taxonomy" id="2049346"/>
    <lineage>
        <taxon>Eukaryota</taxon>
        <taxon>Metamonada</taxon>
        <taxon>Preaxostyla</taxon>
        <taxon>Oxymonadida</taxon>
        <taxon>Blattamonas</taxon>
    </lineage>
</organism>
<evidence type="ECO:0000259" key="5">
    <source>
        <dbReference type="PROSITE" id="PS51935"/>
    </source>
</evidence>
<dbReference type="PROSITE" id="PS51935">
    <property type="entry name" value="NLPC_P60"/>
    <property type="match status" value="1"/>
</dbReference>
<dbReference type="SUPFAM" id="SSF54001">
    <property type="entry name" value="Cysteine proteinases"/>
    <property type="match status" value="1"/>
</dbReference>
<evidence type="ECO:0000313" key="6">
    <source>
        <dbReference type="EMBL" id="KAK2944239.1"/>
    </source>
</evidence>
<dbReference type="InterPro" id="IPR038765">
    <property type="entry name" value="Papain-like_cys_pep_sf"/>
</dbReference>
<keyword evidence="4" id="KW-0788">Thiol protease</keyword>
<dbReference type="InterPro" id="IPR000064">
    <property type="entry name" value="NLP_P60_dom"/>
</dbReference>
<evidence type="ECO:0000256" key="2">
    <source>
        <dbReference type="ARBA" id="ARBA00022670"/>
    </source>
</evidence>
<keyword evidence="3" id="KW-0378">Hydrolase</keyword>
<sequence length="131" mass="14394">MYQRSVNASNGCVDIAIDYAFAQEGKPYSDLPCYNRTGECCRFGPNCFDSAGLIYVAYRQARQKVPPTHQGYPGGLKSVGVGNAKPGDILWRSGHVGLLGKNDKVVHLSNPNRGVYILSLSNFKQFLQTHI</sequence>
<dbReference type="Gene3D" id="3.90.1720.10">
    <property type="entry name" value="endopeptidase domain like (from Nostoc punctiforme)"/>
    <property type="match status" value="1"/>
</dbReference>
<gene>
    <name evidence="6" type="ORF">BLNAU_20849</name>
</gene>
<keyword evidence="2" id="KW-0645">Protease</keyword>
<dbReference type="EMBL" id="JARBJD010000308">
    <property type="protein sequence ID" value="KAK2944239.1"/>
    <property type="molecule type" value="Genomic_DNA"/>
</dbReference>
<evidence type="ECO:0000256" key="1">
    <source>
        <dbReference type="ARBA" id="ARBA00007074"/>
    </source>
</evidence>
<name>A0ABQ9WXK1_9EUKA</name>
<proteinExistence type="inferred from homology"/>
<feature type="domain" description="NlpC/P60" evidence="5">
    <location>
        <begin position="10"/>
        <end position="131"/>
    </location>
</feature>
<evidence type="ECO:0000256" key="3">
    <source>
        <dbReference type="ARBA" id="ARBA00022801"/>
    </source>
</evidence>
<reference evidence="6 7" key="1">
    <citation type="journal article" date="2022" name="bioRxiv">
        <title>Genomics of Preaxostyla Flagellates Illuminates Evolutionary Transitions and the Path Towards Mitochondrial Loss.</title>
        <authorList>
            <person name="Novak L.V.F."/>
            <person name="Treitli S.C."/>
            <person name="Pyrih J."/>
            <person name="Halakuc P."/>
            <person name="Pipaliya S.V."/>
            <person name="Vacek V."/>
            <person name="Brzon O."/>
            <person name="Soukal P."/>
            <person name="Eme L."/>
            <person name="Dacks J.B."/>
            <person name="Karnkowska A."/>
            <person name="Elias M."/>
            <person name="Hampl V."/>
        </authorList>
    </citation>
    <scope>NUCLEOTIDE SEQUENCE [LARGE SCALE GENOMIC DNA]</scope>
    <source>
        <strain evidence="6">NAU3</strain>
        <tissue evidence="6">Gut</tissue>
    </source>
</reference>
<dbReference type="Proteomes" id="UP001281761">
    <property type="component" value="Unassembled WGS sequence"/>
</dbReference>
<accession>A0ABQ9WXK1</accession>